<evidence type="ECO:0000256" key="1">
    <source>
        <dbReference type="ARBA" id="ARBA00004141"/>
    </source>
</evidence>
<feature type="transmembrane region" description="Helical" evidence="8">
    <location>
        <begin position="389"/>
        <end position="408"/>
    </location>
</feature>
<dbReference type="Proteomes" id="UP000054266">
    <property type="component" value="Unassembled WGS sequence"/>
</dbReference>
<evidence type="ECO:0000256" key="2">
    <source>
        <dbReference type="ARBA" id="ARBA00007965"/>
    </source>
</evidence>
<feature type="transmembrane region" description="Helical" evidence="8">
    <location>
        <begin position="357"/>
        <end position="377"/>
    </location>
</feature>
<dbReference type="PIRSF" id="PIRSF016379">
    <property type="entry name" value="ENT"/>
    <property type="match status" value="1"/>
</dbReference>
<accession>A0A0D2D5M2</accession>
<comment type="similarity">
    <text evidence="2">Belongs to the SLC29A/ENT transporter (TC 2.A.57) family.</text>
</comment>
<dbReference type="Pfam" id="PF01733">
    <property type="entry name" value="Nucleoside_tran"/>
    <property type="match status" value="1"/>
</dbReference>
<dbReference type="EMBL" id="KN846956">
    <property type="protein sequence ID" value="KIW72891.1"/>
    <property type="molecule type" value="Genomic_DNA"/>
</dbReference>
<feature type="transmembrane region" description="Helical" evidence="8">
    <location>
        <begin position="201"/>
        <end position="223"/>
    </location>
</feature>
<keyword evidence="4 8" id="KW-0812">Transmembrane</keyword>
<feature type="transmembrane region" description="Helical" evidence="8">
    <location>
        <begin position="458"/>
        <end position="480"/>
    </location>
</feature>
<evidence type="ECO:0008006" key="11">
    <source>
        <dbReference type="Google" id="ProtNLM"/>
    </source>
</evidence>
<comment type="subcellular location">
    <subcellularLocation>
        <location evidence="1">Membrane</location>
        <topology evidence="1">Multi-pass membrane protein</topology>
    </subcellularLocation>
</comment>
<dbReference type="PANTHER" id="PTHR10332">
    <property type="entry name" value="EQUILIBRATIVE NUCLEOSIDE TRANSPORTER"/>
    <property type="match status" value="1"/>
</dbReference>
<dbReference type="GO" id="GO:0000329">
    <property type="term" value="C:fungal-type vacuole membrane"/>
    <property type="evidence" value="ECO:0007669"/>
    <property type="project" value="TreeGrafter"/>
</dbReference>
<name>A0A0D2D5M2_9EURO</name>
<evidence type="ECO:0000256" key="5">
    <source>
        <dbReference type="ARBA" id="ARBA00022989"/>
    </source>
</evidence>
<dbReference type="GO" id="GO:0005886">
    <property type="term" value="C:plasma membrane"/>
    <property type="evidence" value="ECO:0007669"/>
    <property type="project" value="TreeGrafter"/>
</dbReference>
<dbReference type="GO" id="GO:0015205">
    <property type="term" value="F:nucleobase transmembrane transporter activity"/>
    <property type="evidence" value="ECO:0007669"/>
    <property type="project" value="TreeGrafter"/>
</dbReference>
<reference evidence="9 10" key="1">
    <citation type="submission" date="2015-01" db="EMBL/GenBank/DDBJ databases">
        <title>The Genome Sequence of Capronia semiimmersa CBS27337.</title>
        <authorList>
            <consortium name="The Broad Institute Genomics Platform"/>
            <person name="Cuomo C."/>
            <person name="de Hoog S."/>
            <person name="Gorbushina A."/>
            <person name="Stielow B."/>
            <person name="Teixiera M."/>
            <person name="Abouelleil A."/>
            <person name="Chapman S.B."/>
            <person name="Priest M."/>
            <person name="Young S.K."/>
            <person name="Wortman J."/>
            <person name="Nusbaum C."/>
            <person name="Birren B."/>
        </authorList>
    </citation>
    <scope>NUCLEOTIDE SEQUENCE [LARGE SCALE GENOMIC DNA]</scope>
    <source>
        <strain evidence="9 10">CBS 27337</strain>
    </source>
</reference>
<evidence type="ECO:0000256" key="4">
    <source>
        <dbReference type="ARBA" id="ARBA00022692"/>
    </source>
</evidence>
<feature type="region of interest" description="Disordered" evidence="7">
    <location>
        <begin position="283"/>
        <end position="311"/>
    </location>
</feature>
<dbReference type="AlphaFoldDB" id="A0A0D2D5M2"/>
<feature type="transmembrane region" description="Helical" evidence="8">
    <location>
        <begin position="66"/>
        <end position="87"/>
    </location>
</feature>
<protein>
    <recommendedName>
        <fullName evidence="11">Nucleoside transporter</fullName>
    </recommendedName>
</protein>
<dbReference type="InterPro" id="IPR002259">
    <property type="entry name" value="Eqnu_transpt"/>
</dbReference>
<feature type="transmembrane region" description="Helical" evidence="8">
    <location>
        <begin position="244"/>
        <end position="266"/>
    </location>
</feature>
<dbReference type="PRINTS" id="PR01130">
    <property type="entry name" value="DERENTRNSPRT"/>
</dbReference>
<evidence type="ECO:0000313" key="10">
    <source>
        <dbReference type="Proteomes" id="UP000054266"/>
    </source>
</evidence>
<feature type="transmembrane region" description="Helical" evidence="8">
    <location>
        <begin position="162"/>
        <end position="181"/>
    </location>
</feature>
<feature type="region of interest" description="Disordered" evidence="7">
    <location>
        <begin position="32"/>
        <end position="53"/>
    </location>
</feature>
<dbReference type="SUPFAM" id="SSF103473">
    <property type="entry name" value="MFS general substrate transporter"/>
    <property type="match status" value="1"/>
</dbReference>
<proteinExistence type="inferred from homology"/>
<keyword evidence="3" id="KW-0813">Transport</keyword>
<evidence type="ECO:0000313" key="9">
    <source>
        <dbReference type="EMBL" id="KIW72891.1"/>
    </source>
</evidence>
<sequence>MRRPTQEESTYELQHLSGNMGLFRSRQEYQPVRGDVDADAERDDESARDGSETETMVEAPFSWLEYMIFLLLGIAMLWAWNMFLAAAPYFQKRFSSSQWILNHFQAAEVSVSTITNLGSMIILTKLQKGASYPKRISSSLSINIVVFAILALSTLIRTSAGVYFGFLLVAILFASFSTGLIQNGLFSYASGFGRSEYTQAIMTGQAVAGVLPPLAQIISVLAVPTKKNKDGDGADATDASPKSAFVYFLTATGVSVLALLAFLYLLRREANTLALRSAAKATGDGASEGDALTGAPRTSSQSEPGAETNDRRSVPLSTLFGKMPFLSTAVFICFAVTMVFPVFTASILSVNNIDSAIFIPTAFLLWNIGDLVGRLVTLWPKISLTHYPFALFCLAMARLLFIPLYFLCNIKNKGAAISSDFFYLVIVQFLFGMSNGYLGSECMMGSGEWVLPEEREAAGGFMGLMLVGGLTVGSLLSFLLGDI</sequence>
<gene>
    <name evidence="9" type="ORF">PV04_01052</name>
</gene>
<dbReference type="InterPro" id="IPR036259">
    <property type="entry name" value="MFS_trans_sf"/>
</dbReference>
<dbReference type="GO" id="GO:0034257">
    <property type="term" value="F:nicotinamide riboside transmembrane transporter activity"/>
    <property type="evidence" value="ECO:0007669"/>
    <property type="project" value="TreeGrafter"/>
</dbReference>
<evidence type="ECO:0000256" key="7">
    <source>
        <dbReference type="SAM" id="MobiDB-lite"/>
    </source>
</evidence>
<feature type="transmembrane region" description="Helical" evidence="8">
    <location>
        <begin position="420"/>
        <end position="438"/>
    </location>
</feature>
<feature type="transmembrane region" description="Helical" evidence="8">
    <location>
        <begin position="325"/>
        <end position="350"/>
    </location>
</feature>
<organism evidence="9 10">
    <name type="scientific">Phialophora macrospora</name>
    <dbReference type="NCBI Taxonomy" id="1851006"/>
    <lineage>
        <taxon>Eukaryota</taxon>
        <taxon>Fungi</taxon>
        <taxon>Dikarya</taxon>
        <taxon>Ascomycota</taxon>
        <taxon>Pezizomycotina</taxon>
        <taxon>Eurotiomycetes</taxon>
        <taxon>Chaetothyriomycetidae</taxon>
        <taxon>Chaetothyriales</taxon>
        <taxon>Herpotrichiellaceae</taxon>
        <taxon>Phialophora</taxon>
    </lineage>
</organism>
<evidence type="ECO:0000256" key="3">
    <source>
        <dbReference type="ARBA" id="ARBA00022448"/>
    </source>
</evidence>
<keyword evidence="6 8" id="KW-0472">Membrane</keyword>
<feature type="transmembrane region" description="Helical" evidence="8">
    <location>
        <begin position="136"/>
        <end position="155"/>
    </location>
</feature>
<dbReference type="STRING" id="5601.A0A0D2D5M2"/>
<dbReference type="PANTHER" id="PTHR10332:SF88">
    <property type="entry name" value="EQUILIBRATIVE NUCLEOSIDE TRANSPORTER 1, ISOFORM A"/>
    <property type="match status" value="1"/>
</dbReference>
<evidence type="ECO:0000256" key="8">
    <source>
        <dbReference type="SAM" id="Phobius"/>
    </source>
</evidence>
<keyword evidence="5 8" id="KW-1133">Transmembrane helix</keyword>
<evidence type="ECO:0000256" key="6">
    <source>
        <dbReference type="ARBA" id="ARBA00023136"/>
    </source>
</evidence>
<dbReference type="HOGENOM" id="CLU_021611_3_0_1"/>
<keyword evidence="10" id="KW-1185">Reference proteome</keyword>